<gene>
    <name evidence="2" type="ORF">SAMN05216245_12719</name>
</gene>
<sequence length="186" mass="21111">MKKLFMAVLTFILVSFSAVGLAARFDTCALLIADADMKTEDYMNKVSDCLKESPNVVFGTKIQTKYQEYWFEKGELEEGKIAPQVLFEFRKFSGYDKCLYLITEKTIEKTRQRIGWGSYDKTRASVNIKGFLVGKDASGADKILKMINVTQNADSDTSDLRAKRAAFEKAMKELAKQFNEYLKSGK</sequence>
<evidence type="ECO:0000313" key="2">
    <source>
        <dbReference type="EMBL" id="SFE86785.1"/>
    </source>
</evidence>
<dbReference type="AlphaFoldDB" id="A0A1I2E1R9"/>
<dbReference type="Proteomes" id="UP000198896">
    <property type="component" value="Unassembled WGS sequence"/>
</dbReference>
<protein>
    <submittedName>
        <fullName evidence="2">Uncharacterized protein</fullName>
    </submittedName>
</protein>
<accession>A0A1I2E1R9</accession>
<keyword evidence="3" id="KW-1185">Reference proteome</keyword>
<dbReference type="OrthoDB" id="1683491at2"/>
<dbReference type="EMBL" id="FONL01000027">
    <property type="protein sequence ID" value="SFE86785.1"/>
    <property type="molecule type" value="Genomic_DNA"/>
</dbReference>
<keyword evidence="1" id="KW-0732">Signal</keyword>
<dbReference type="RefSeq" id="WP_093914304.1">
    <property type="nucleotide sequence ID" value="NZ_FONL01000027.1"/>
</dbReference>
<organism evidence="2 3">
    <name type="scientific">Succiniclasticum ruminis DSM 9236</name>
    <dbReference type="NCBI Taxonomy" id="1123323"/>
    <lineage>
        <taxon>Bacteria</taxon>
        <taxon>Bacillati</taxon>
        <taxon>Bacillota</taxon>
        <taxon>Negativicutes</taxon>
        <taxon>Acidaminococcales</taxon>
        <taxon>Acidaminococcaceae</taxon>
        <taxon>Succiniclasticum</taxon>
    </lineage>
</organism>
<name>A0A1I2E1R9_9FIRM</name>
<reference evidence="2 3" key="1">
    <citation type="submission" date="2016-10" db="EMBL/GenBank/DDBJ databases">
        <authorList>
            <person name="de Groot N.N."/>
        </authorList>
    </citation>
    <scope>NUCLEOTIDE SEQUENCE [LARGE SCALE GENOMIC DNA]</scope>
    <source>
        <strain evidence="2 3">DSM 9236</strain>
    </source>
</reference>
<feature type="chain" id="PRO_5011572135" evidence="1">
    <location>
        <begin position="23"/>
        <end position="186"/>
    </location>
</feature>
<feature type="signal peptide" evidence="1">
    <location>
        <begin position="1"/>
        <end position="22"/>
    </location>
</feature>
<proteinExistence type="predicted"/>
<evidence type="ECO:0000313" key="3">
    <source>
        <dbReference type="Proteomes" id="UP000198896"/>
    </source>
</evidence>
<evidence type="ECO:0000256" key="1">
    <source>
        <dbReference type="SAM" id="SignalP"/>
    </source>
</evidence>